<accession>A0A0C2T396</accession>
<proteinExistence type="predicted"/>
<dbReference type="HOGENOM" id="CLU_2721699_0_0_1"/>
<dbReference type="Proteomes" id="UP000054549">
    <property type="component" value="Unassembled WGS sequence"/>
</dbReference>
<sequence length="72" mass="7735">MSIVKLTSARTSIAKNILSVGAIQTASVEYRQSHCQRTSIETRGKKESSVFIKIIDGTSTYLSLGSVASQLS</sequence>
<dbReference type="EMBL" id="KN818224">
    <property type="protein sequence ID" value="KIL70340.1"/>
    <property type="molecule type" value="Genomic_DNA"/>
</dbReference>
<name>A0A0C2T396_AMAMK</name>
<evidence type="ECO:0000313" key="2">
    <source>
        <dbReference type="Proteomes" id="UP000054549"/>
    </source>
</evidence>
<keyword evidence="2" id="KW-1185">Reference proteome</keyword>
<gene>
    <name evidence="1" type="ORF">M378DRAFT_156454</name>
</gene>
<reference evidence="1 2" key="1">
    <citation type="submission" date="2014-04" db="EMBL/GenBank/DDBJ databases">
        <title>Evolutionary Origins and Diversification of the Mycorrhizal Mutualists.</title>
        <authorList>
            <consortium name="DOE Joint Genome Institute"/>
            <consortium name="Mycorrhizal Genomics Consortium"/>
            <person name="Kohler A."/>
            <person name="Kuo A."/>
            <person name="Nagy L.G."/>
            <person name="Floudas D."/>
            <person name="Copeland A."/>
            <person name="Barry K.W."/>
            <person name="Cichocki N."/>
            <person name="Veneault-Fourrey C."/>
            <person name="LaButti K."/>
            <person name="Lindquist E.A."/>
            <person name="Lipzen A."/>
            <person name="Lundell T."/>
            <person name="Morin E."/>
            <person name="Murat C."/>
            <person name="Riley R."/>
            <person name="Ohm R."/>
            <person name="Sun H."/>
            <person name="Tunlid A."/>
            <person name="Henrissat B."/>
            <person name="Grigoriev I.V."/>
            <person name="Hibbett D.S."/>
            <person name="Martin F."/>
        </authorList>
    </citation>
    <scope>NUCLEOTIDE SEQUENCE [LARGE SCALE GENOMIC DNA]</scope>
    <source>
        <strain evidence="1 2">Koide BX008</strain>
    </source>
</reference>
<evidence type="ECO:0000313" key="1">
    <source>
        <dbReference type="EMBL" id="KIL70340.1"/>
    </source>
</evidence>
<protein>
    <submittedName>
        <fullName evidence="1">Uncharacterized protein</fullName>
    </submittedName>
</protein>
<dbReference type="AlphaFoldDB" id="A0A0C2T396"/>
<organism evidence="1 2">
    <name type="scientific">Amanita muscaria (strain Koide BX008)</name>
    <dbReference type="NCBI Taxonomy" id="946122"/>
    <lineage>
        <taxon>Eukaryota</taxon>
        <taxon>Fungi</taxon>
        <taxon>Dikarya</taxon>
        <taxon>Basidiomycota</taxon>
        <taxon>Agaricomycotina</taxon>
        <taxon>Agaricomycetes</taxon>
        <taxon>Agaricomycetidae</taxon>
        <taxon>Agaricales</taxon>
        <taxon>Pluteineae</taxon>
        <taxon>Amanitaceae</taxon>
        <taxon>Amanita</taxon>
    </lineage>
</organism>
<dbReference type="InParanoid" id="A0A0C2T396"/>